<feature type="region of interest" description="Disordered" evidence="1">
    <location>
        <begin position="172"/>
        <end position="192"/>
    </location>
</feature>
<dbReference type="InterPro" id="IPR027746">
    <property type="entry name" value="TTL"/>
</dbReference>
<dbReference type="Gene3D" id="3.30.470.20">
    <property type="entry name" value="ATP-grasp fold, B domain"/>
    <property type="match status" value="1"/>
</dbReference>
<evidence type="ECO:0000313" key="2">
    <source>
        <dbReference type="EMBL" id="KIY45403.1"/>
    </source>
</evidence>
<gene>
    <name evidence="2" type="ORF">FISHEDRAFT_24599</name>
</gene>
<dbReference type="AlphaFoldDB" id="A0A0D7A3M8"/>
<dbReference type="PANTHER" id="PTHR47551">
    <property type="entry name" value="TUBULIN--TYROSINE LIGASE PBY1-RELATED"/>
    <property type="match status" value="1"/>
</dbReference>
<feature type="non-terminal residue" evidence="2">
    <location>
        <position position="419"/>
    </location>
</feature>
<accession>A0A0D7A3M8</accession>
<organism evidence="2 3">
    <name type="scientific">Fistulina hepatica ATCC 64428</name>
    <dbReference type="NCBI Taxonomy" id="1128425"/>
    <lineage>
        <taxon>Eukaryota</taxon>
        <taxon>Fungi</taxon>
        <taxon>Dikarya</taxon>
        <taxon>Basidiomycota</taxon>
        <taxon>Agaricomycotina</taxon>
        <taxon>Agaricomycetes</taxon>
        <taxon>Agaricomycetidae</taxon>
        <taxon>Agaricales</taxon>
        <taxon>Fistulinaceae</taxon>
        <taxon>Fistulina</taxon>
    </lineage>
</organism>
<evidence type="ECO:0000313" key="3">
    <source>
        <dbReference type="Proteomes" id="UP000054144"/>
    </source>
</evidence>
<dbReference type="OrthoDB" id="202825at2759"/>
<reference evidence="2 3" key="1">
    <citation type="journal article" date="2015" name="Fungal Genet. Biol.">
        <title>Evolution of novel wood decay mechanisms in Agaricales revealed by the genome sequences of Fistulina hepatica and Cylindrobasidium torrendii.</title>
        <authorList>
            <person name="Floudas D."/>
            <person name="Held B.W."/>
            <person name="Riley R."/>
            <person name="Nagy L.G."/>
            <person name="Koehler G."/>
            <person name="Ransdell A.S."/>
            <person name="Younus H."/>
            <person name="Chow J."/>
            <person name="Chiniquy J."/>
            <person name="Lipzen A."/>
            <person name="Tritt A."/>
            <person name="Sun H."/>
            <person name="Haridas S."/>
            <person name="LaButti K."/>
            <person name="Ohm R.A."/>
            <person name="Kues U."/>
            <person name="Blanchette R.A."/>
            <person name="Grigoriev I.V."/>
            <person name="Minto R.E."/>
            <person name="Hibbett D.S."/>
        </authorList>
    </citation>
    <scope>NUCLEOTIDE SEQUENCE [LARGE SCALE GENOMIC DNA]</scope>
    <source>
        <strain evidence="2 3">ATCC 64428</strain>
    </source>
</reference>
<protein>
    <submittedName>
        <fullName evidence="2">TTL-domain-containing protein</fullName>
    </submittedName>
</protein>
<keyword evidence="3" id="KW-1185">Reference proteome</keyword>
<dbReference type="SUPFAM" id="SSF56059">
    <property type="entry name" value="Glutathione synthetase ATP-binding domain-like"/>
    <property type="match status" value="1"/>
</dbReference>
<evidence type="ECO:0000256" key="1">
    <source>
        <dbReference type="SAM" id="MobiDB-lite"/>
    </source>
</evidence>
<dbReference type="PROSITE" id="PS51221">
    <property type="entry name" value="TTL"/>
    <property type="match status" value="1"/>
</dbReference>
<proteinExistence type="predicted"/>
<dbReference type="Pfam" id="PF03133">
    <property type="entry name" value="TTL"/>
    <property type="match status" value="1"/>
</dbReference>
<dbReference type="EMBL" id="KN882048">
    <property type="protein sequence ID" value="KIY45403.1"/>
    <property type="molecule type" value="Genomic_DNA"/>
</dbReference>
<dbReference type="Proteomes" id="UP000054144">
    <property type="component" value="Unassembled WGS sequence"/>
</dbReference>
<name>A0A0D7A3M8_9AGAR</name>
<feature type="compositionally biased region" description="Acidic residues" evidence="1">
    <location>
        <begin position="172"/>
        <end position="190"/>
    </location>
</feature>
<dbReference type="GO" id="GO:0000932">
    <property type="term" value="C:P-body"/>
    <property type="evidence" value="ECO:0007669"/>
    <property type="project" value="TreeGrafter"/>
</dbReference>
<feature type="non-terminal residue" evidence="2">
    <location>
        <position position="1"/>
    </location>
</feature>
<dbReference type="PANTHER" id="PTHR47551:SF1">
    <property type="entry name" value="TUBULIN--TYROSINE LIGASE PBY1-RELATED"/>
    <property type="match status" value="1"/>
</dbReference>
<sequence length="419" mass="47739">ALVSWPSAPFTKSLVLKAITSLAHPPSVIFDSPCDMHRYLQSLKSNTRLLQWSTYDDIDHERSLLYRNSTLSSSYTIRKALIRKHFLSRTIHAFCTKHPTSLLSSAVPRSYEVEISFSDELDELFADDLYDLSQDLDNGGSWWILKPGMADRGDGIRLFDNKKALREIFEEFEEDSSDEERDETEEDASEGDASAGIVISQLRHFVIQEYIPNPLLIDPREFHLRAYCVVQGALRVYLYDRVLALFSAVPYTPPRRDEVSDLAPHLTNSSLQTHRGEDGVRLFDELLRLTESHITSILDQIRDILAEIFRAALENVVHFQPVPNGFELFGIDFLVSYNGESSPHSPFSVCILEVNSEPAIELTGPRLSWILEDLFETIAKVCVEPFFSSELDVEDCAPARWTTAATEYHFIKCLDEQVR</sequence>
<dbReference type="InterPro" id="IPR004344">
    <property type="entry name" value="TTL/TTLL_fam"/>
</dbReference>